<keyword evidence="3" id="KW-1185">Reference proteome</keyword>
<evidence type="ECO:0000313" key="2">
    <source>
        <dbReference type="EMBL" id="KAG2246505.1"/>
    </source>
</evidence>
<proteinExistence type="predicted"/>
<comment type="caution">
    <text evidence="2">The sequence shown here is derived from an EMBL/GenBank/DDBJ whole genome shotgun (WGS) entry which is preliminary data.</text>
</comment>
<sequence length="84" mass="10011">METSNRQMPPTPSSYLRHTRLHENKYRSPDAIFRTIDHQLRNKIQSFRDVDPILTSKMMQTFENSKGSPLHLPSRSRLNQLLYR</sequence>
<dbReference type="AlphaFoldDB" id="A0A8X7P831"/>
<organism evidence="2 3">
    <name type="scientific">Brassica carinata</name>
    <name type="common">Ethiopian mustard</name>
    <name type="synonym">Abyssinian cabbage</name>
    <dbReference type="NCBI Taxonomy" id="52824"/>
    <lineage>
        <taxon>Eukaryota</taxon>
        <taxon>Viridiplantae</taxon>
        <taxon>Streptophyta</taxon>
        <taxon>Embryophyta</taxon>
        <taxon>Tracheophyta</taxon>
        <taxon>Spermatophyta</taxon>
        <taxon>Magnoliopsida</taxon>
        <taxon>eudicotyledons</taxon>
        <taxon>Gunneridae</taxon>
        <taxon>Pentapetalae</taxon>
        <taxon>rosids</taxon>
        <taxon>malvids</taxon>
        <taxon>Brassicales</taxon>
        <taxon>Brassicaceae</taxon>
        <taxon>Brassiceae</taxon>
        <taxon>Brassica</taxon>
    </lineage>
</organism>
<evidence type="ECO:0000313" key="3">
    <source>
        <dbReference type="Proteomes" id="UP000886595"/>
    </source>
</evidence>
<evidence type="ECO:0000256" key="1">
    <source>
        <dbReference type="SAM" id="MobiDB-lite"/>
    </source>
</evidence>
<gene>
    <name evidence="2" type="ORF">Bca52824_086133</name>
</gene>
<dbReference type="EMBL" id="JAAMPC010000017">
    <property type="protein sequence ID" value="KAG2246505.1"/>
    <property type="molecule type" value="Genomic_DNA"/>
</dbReference>
<protein>
    <submittedName>
        <fullName evidence="2">Uncharacterized protein</fullName>
    </submittedName>
</protein>
<reference evidence="2 3" key="1">
    <citation type="submission" date="2020-02" db="EMBL/GenBank/DDBJ databases">
        <authorList>
            <person name="Ma Q."/>
            <person name="Huang Y."/>
            <person name="Song X."/>
            <person name="Pei D."/>
        </authorList>
    </citation>
    <scope>NUCLEOTIDE SEQUENCE [LARGE SCALE GENOMIC DNA]</scope>
    <source>
        <strain evidence="2">Sxm20200214</strain>
        <tissue evidence="2">Leaf</tissue>
    </source>
</reference>
<name>A0A8X7P831_BRACI</name>
<feature type="region of interest" description="Disordered" evidence="1">
    <location>
        <begin position="63"/>
        <end position="84"/>
    </location>
</feature>
<dbReference type="Proteomes" id="UP000886595">
    <property type="component" value="Unassembled WGS sequence"/>
</dbReference>
<accession>A0A8X7P831</accession>